<dbReference type="InterPro" id="IPR036259">
    <property type="entry name" value="MFS_trans_sf"/>
</dbReference>
<dbReference type="PANTHER" id="PTHR23531:SF1">
    <property type="entry name" value="QUINOLENE RESISTANCE PROTEIN NORA"/>
    <property type="match status" value="1"/>
</dbReference>
<dbReference type="AlphaFoldDB" id="A0A239IXE3"/>
<name>A0A239IXE3_9ACTN</name>
<organism evidence="7 8">
    <name type="scientific">Asanoa hainanensis</name>
    <dbReference type="NCBI Taxonomy" id="560556"/>
    <lineage>
        <taxon>Bacteria</taxon>
        <taxon>Bacillati</taxon>
        <taxon>Actinomycetota</taxon>
        <taxon>Actinomycetes</taxon>
        <taxon>Micromonosporales</taxon>
        <taxon>Micromonosporaceae</taxon>
        <taxon>Asanoa</taxon>
    </lineage>
</organism>
<feature type="transmembrane region" description="Helical" evidence="5">
    <location>
        <begin position="209"/>
        <end position="234"/>
    </location>
</feature>
<evidence type="ECO:0000259" key="6">
    <source>
        <dbReference type="PROSITE" id="PS50850"/>
    </source>
</evidence>
<evidence type="ECO:0000256" key="2">
    <source>
        <dbReference type="ARBA" id="ARBA00022692"/>
    </source>
</evidence>
<dbReference type="PROSITE" id="PS50850">
    <property type="entry name" value="MFS"/>
    <property type="match status" value="1"/>
</dbReference>
<keyword evidence="4 5" id="KW-0472">Membrane</keyword>
<keyword evidence="3 5" id="KW-1133">Transmembrane helix</keyword>
<feature type="transmembrane region" description="Helical" evidence="5">
    <location>
        <begin position="331"/>
        <end position="352"/>
    </location>
</feature>
<protein>
    <submittedName>
        <fullName evidence="7">Predicted arabinose efflux permease, MFS family</fullName>
    </submittedName>
</protein>
<evidence type="ECO:0000256" key="3">
    <source>
        <dbReference type="ARBA" id="ARBA00022989"/>
    </source>
</evidence>
<gene>
    <name evidence="7" type="ORF">SAMN05421812_102601</name>
</gene>
<feature type="transmembrane region" description="Helical" evidence="5">
    <location>
        <begin position="104"/>
        <end position="128"/>
    </location>
</feature>
<dbReference type="InterPro" id="IPR052714">
    <property type="entry name" value="MFS_Exporter"/>
</dbReference>
<sequence length="380" mass="37815">MTTMTMTATPVRPRLVTRPLMLLSAADFLGLTSFYALLSVVPAYVSGGVGAGLATGTLMLTTVAAELALPRLVARFGYRAVLAAGLLLLGLPALALPFSAGLPMVLAVCVLRGAGLAAIFVVCGAWGAELVPAQRRGEGLGLLGVVAGVPAIVGMPAGLWLATQVGFDAVFVAGAVLALLGLAALPTLPGGTGQGDATGVVAALRTPALVRPSIVFAGAAMLSGIVATFLPQALPHTGEGFVAIALLVHAVTGTAARWWAGVFGDRHGAHRLLVPGVVTGAAGLAVLVVTTHPVAVLIGMAVFGAGFGTVQNASMAVLLQATSPSRYGVVTALWSVAYDTGFGAGALGFGLLATTTGYPVGFAAAAALSVAALVVLRRVR</sequence>
<evidence type="ECO:0000256" key="5">
    <source>
        <dbReference type="SAM" id="Phobius"/>
    </source>
</evidence>
<dbReference type="Proteomes" id="UP000198362">
    <property type="component" value="Unassembled WGS sequence"/>
</dbReference>
<feature type="transmembrane region" description="Helical" evidence="5">
    <location>
        <begin position="20"/>
        <end position="38"/>
    </location>
</feature>
<evidence type="ECO:0000256" key="4">
    <source>
        <dbReference type="ARBA" id="ARBA00023136"/>
    </source>
</evidence>
<proteinExistence type="predicted"/>
<feature type="transmembrane region" description="Helical" evidence="5">
    <location>
        <begin position="358"/>
        <end position="376"/>
    </location>
</feature>
<evidence type="ECO:0000313" key="8">
    <source>
        <dbReference type="Proteomes" id="UP000198362"/>
    </source>
</evidence>
<reference evidence="7 8" key="1">
    <citation type="submission" date="2017-06" db="EMBL/GenBank/DDBJ databases">
        <authorList>
            <person name="Kim H.J."/>
            <person name="Triplett B.A."/>
        </authorList>
    </citation>
    <scope>NUCLEOTIDE SEQUENCE [LARGE SCALE GENOMIC DNA]</scope>
    <source>
        <strain evidence="7 8">CGMCC 4.5593</strain>
    </source>
</reference>
<dbReference type="Pfam" id="PF07690">
    <property type="entry name" value="MFS_1"/>
    <property type="match status" value="1"/>
</dbReference>
<comment type="subcellular location">
    <subcellularLocation>
        <location evidence="1">Cell membrane</location>
        <topology evidence="1">Multi-pass membrane protein</topology>
    </subcellularLocation>
</comment>
<accession>A0A239IXE3</accession>
<keyword evidence="8" id="KW-1185">Reference proteome</keyword>
<dbReference type="SUPFAM" id="SSF103473">
    <property type="entry name" value="MFS general substrate transporter"/>
    <property type="match status" value="1"/>
</dbReference>
<dbReference type="InterPro" id="IPR011701">
    <property type="entry name" value="MFS"/>
</dbReference>
<feature type="transmembrane region" description="Helical" evidence="5">
    <location>
        <begin position="272"/>
        <end position="290"/>
    </location>
</feature>
<feature type="transmembrane region" description="Helical" evidence="5">
    <location>
        <begin position="76"/>
        <end position="98"/>
    </location>
</feature>
<feature type="transmembrane region" description="Helical" evidence="5">
    <location>
        <begin position="296"/>
        <end position="319"/>
    </location>
</feature>
<feature type="transmembrane region" description="Helical" evidence="5">
    <location>
        <begin position="44"/>
        <end position="69"/>
    </location>
</feature>
<feature type="domain" description="Major facilitator superfamily (MFS) profile" evidence="6">
    <location>
        <begin position="1"/>
        <end position="380"/>
    </location>
</feature>
<evidence type="ECO:0000313" key="7">
    <source>
        <dbReference type="EMBL" id="SNS97888.1"/>
    </source>
</evidence>
<feature type="transmembrane region" description="Helical" evidence="5">
    <location>
        <begin position="169"/>
        <end position="188"/>
    </location>
</feature>
<dbReference type="GO" id="GO:0022857">
    <property type="term" value="F:transmembrane transporter activity"/>
    <property type="evidence" value="ECO:0007669"/>
    <property type="project" value="InterPro"/>
</dbReference>
<keyword evidence="2 5" id="KW-0812">Transmembrane</keyword>
<dbReference type="EMBL" id="FZPH01000002">
    <property type="protein sequence ID" value="SNS97888.1"/>
    <property type="molecule type" value="Genomic_DNA"/>
</dbReference>
<evidence type="ECO:0000256" key="1">
    <source>
        <dbReference type="ARBA" id="ARBA00004651"/>
    </source>
</evidence>
<feature type="transmembrane region" description="Helical" evidence="5">
    <location>
        <begin position="140"/>
        <end position="163"/>
    </location>
</feature>
<dbReference type="InterPro" id="IPR020846">
    <property type="entry name" value="MFS_dom"/>
</dbReference>
<dbReference type="PANTHER" id="PTHR23531">
    <property type="entry name" value="QUINOLENE RESISTANCE PROTEIN NORA"/>
    <property type="match status" value="1"/>
</dbReference>
<dbReference type="GO" id="GO:0005886">
    <property type="term" value="C:plasma membrane"/>
    <property type="evidence" value="ECO:0007669"/>
    <property type="project" value="UniProtKB-SubCell"/>
</dbReference>
<dbReference type="RefSeq" id="WP_218824458.1">
    <property type="nucleotide sequence ID" value="NZ_FZPH01000002.1"/>
</dbReference>
<dbReference type="Gene3D" id="1.20.1250.20">
    <property type="entry name" value="MFS general substrate transporter like domains"/>
    <property type="match status" value="1"/>
</dbReference>
<feature type="transmembrane region" description="Helical" evidence="5">
    <location>
        <begin position="240"/>
        <end position="260"/>
    </location>
</feature>